<proteinExistence type="inferred from homology"/>
<evidence type="ECO:0000313" key="8">
    <source>
        <dbReference type="Proteomes" id="UP000054988"/>
    </source>
</evidence>
<comment type="subcellular location">
    <subcellularLocation>
        <location evidence="1">Nucleus</location>
    </subcellularLocation>
</comment>
<feature type="compositionally biased region" description="Acidic residues" evidence="6">
    <location>
        <begin position="257"/>
        <end position="273"/>
    </location>
</feature>
<dbReference type="eggNOG" id="KOG2652">
    <property type="taxonomic scope" value="Eukaryota"/>
</dbReference>
<dbReference type="CDD" id="cd07976">
    <property type="entry name" value="TFIIA_alpha_beta_like"/>
    <property type="match status" value="1"/>
</dbReference>
<dbReference type="PANTHER" id="PTHR12694:SF8">
    <property type="entry name" value="TRANSCRIPTION INITIATION FACTOR IIA SUBUNIT 1"/>
    <property type="match status" value="1"/>
</dbReference>
<evidence type="ECO:0000313" key="7">
    <source>
        <dbReference type="EMBL" id="KTB42012.1"/>
    </source>
</evidence>
<evidence type="ECO:0000256" key="2">
    <source>
        <dbReference type="ARBA" id="ARBA00010059"/>
    </source>
</evidence>
<dbReference type="PANTHER" id="PTHR12694">
    <property type="entry name" value="TRANSCRIPTION INITIATION FACTOR IIA SUBUNIT 1"/>
    <property type="match status" value="1"/>
</dbReference>
<dbReference type="Gene3D" id="2.30.18.10">
    <property type="entry name" value="Transcription factor IIA (TFIIA), beta-barrel domain"/>
    <property type="match status" value="1"/>
</dbReference>
<dbReference type="Gene3D" id="1.10.287.100">
    <property type="match status" value="1"/>
</dbReference>
<protein>
    <recommendedName>
        <fullName evidence="5">Transcription initiation factor IIA large subunit</fullName>
    </recommendedName>
</protein>
<dbReference type="SUPFAM" id="SSF47396">
    <property type="entry name" value="Transcription factor IIA (TFIIA), alpha-helical domain"/>
    <property type="match status" value="1"/>
</dbReference>
<comment type="caution">
    <text evidence="7">The sequence shown here is derived from an EMBL/GenBank/DDBJ whole genome shotgun (WGS) entry which is preliminary data.</text>
</comment>
<dbReference type="GO" id="GO:0006367">
    <property type="term" value="P:transcription initiation at RNA polymerase II promoter"/>
    <property type="evidence" value="ECO:0007669"/>
    <property type="project" value="InterPro"/>
</dbReference>
<evidence type="ECO:0000256" key="4">
    <source>
        <dbReference type="ARBA" id="ARBA00023242"/>
    </source>
</evidence>
<organism evidence="7 8">
    <name type="scientific">Moniliophthora roreri</name>
    <name type="common">Frosty pod rot fungus</name>
    <name type="synonym">Monilia roreri</name>
    <dbReference type="NCBI Taxonomy" id="221103"/>
    <lineage>
        <taxon>Eukaryota</taxon>
        <taxon>Fungi</taxon>
        <taxon>Dikarya</taxon>
        <taxon>Basidiomycota</taxon>
        <taxon>Agaricomycotina</taxon>
        <taxon>Agaricomycetes</taxon>
        <taxon>Agaricomycetidae</taxon>
        <taxon>Agaricales</taxon>
        <taxon>Marasmiineae</taxon>
        <taxon>Marasmiaceae</taxon>
        <taxon>Moniliophthora</taxon>
    </lineage>
</organism>
<evidence type="ECO:0000256" key="1">
    <source>
        <dbReference type="ARBA" id="ARBA00004123"/>
    </source>
</evidence>
<dbReference type="SUPFAM" id="SSF50784">
    <property type="entry name" value="Transcription factor IIA (TFIIA), beta-barrel domain"/>
    <property type="match status" value="1"/>
</dbReference>
<dbReference type="FunFam" id="1.10.287.100:FF:000001">
    <property type="entry name" value="Transcription initiation factor IIA subunit"/>
    <property type="match status" value="1"/>
</dbReference>
<gene>
    <name evidence="7" type="ORF">WG66_5431</name>
</gene>
<dbReference type="InterPro" id="IPR004855">
    <property type="entry name" value="TFIIA_asu/bsu"/>
</dbReference>
<evidence type="ECO:0000256" key="6">
    <source>
        <dbReference type="SAM" id="MobiDB-lite"/>
    </source>
</evidence>
<feature type="compositionally biased region" description="Low complexity" evidence="6">
    <location>
        <begin position="233"/>
        <end position="243"/>
    </location>
</feature>
<feature type="region of interest" description="Disordered" evidence="6">
    <location>
        <begin position="126"/>
        <end position="276"/>
    </location>
</feature>
<sequence length="321" mass="34163">MSNKIVPQIYRAVIEDVMNGIKPEFEEYGVGDDVFRELQTKWEKKVLESRVAEFEQTPQQPAQPQQHHPYPHILMPPGAHPHYAHYAAAPPGSVQVKTESGDQRYMLGATSQYTLPALPGPQLNGVAVGRPPQYGGQTSVISFPPGPPPTLQSNGATAANGAGIHLGRPYVPPANSTSPQPVASSASPPAPAAATAAPSNGGSGGRIPQLDGPSDDSDDSPSPPSYAPRSKHPSLPQPQSQSQGTSASAGDEAINSDLDDSDEGDDEEAEEGTSQDADIVFCTYDKVARVKNKWKCILKDGMIHVNGKDYLFSKCTGEFEW</sequence>
<dbReference type="GO" id="GO:0005672">
    <property type="term" value="C:transcription factor TFIIA complex"/>
    <property type="evidence" value="ECO:0007669"/>
    <property type="project" value="InterPro"/>
</dbReference>
<accession>A0A0W0G0C0</accession>
<keyword evidence="4" id="KW-0539">Nucleus</keyword>
<dbReference type="EMBL" id="LATX01001400">
    <property type="protein sequence ID" value="KTB42012.1"/>
    <property type="molecule type" value="Genomic_DNA"/>
</dbReference>
<evidence type="ECO:0000256" key="5">
    <source>
        <dbReference type="ARBA" id="ARBA00074154"/>
    </source>
</evidence>
<reference evidence="7 8" key="1">
    <citation type="submission" date="2015-12" db="EMBL/GenBank/DDBJ databases">
        <title>Draft genome sequence of Moniliophthora roreri, the causal agent of frosty pod rot of cacao.</title>
        <authorList>
            <person name="Aime M.C."/>
            <person name="Diaz-Valderrama J.R."/>
            <person name="Kijpornyongpan T."/>
            <person name="Phillips-Mora W."/>
        </authorList>
    </citation>
    <scope>NUCLEOTIDE SEQUENCE [LARGE SCALE GENOMIC DNA]</scope>
    <source>
        <strain evidence="7 8">MCA 2952</strain>
    </source>
</reference>
<dbReference type="Proteomes" id="UP000054988">
    <property type="component" value="Unassembled WGS sequence"/>
</dbReference>
<dbReference type="InterPro" id="IPR009088">
    <property type="entry name" value="TFIIA_b-brl"/>
</dbReference>
<dbReference type="AlphaFoldDB" id="A0A0W0G0C0"/>
<keyword evidence="3" id="KW-0804">Transcription</keyword>
<evidence type="ECO:0000256" key="3">
    <source>
        <dbReference type="ARBA" id="ARBA00023163"/>
    </source>
</evidence>
<dbReference type="Pfam" id="PF03153">
    <property type="entry name" value="TFIIA"/>
    <property type="match status" value="2"/>
</dbReference>
<comment type="similarity">
    <text evidence="2">Belongs to the TFIIA subunit 1 family.</text>
</comment>
<feature type="compositionally biased region" description="Low complexity" evidence="6">
    <location>
        <begin position="176"/>
        <end position="199"/>
    </location>
</feature>
<dbReference type="SMART" id="SM01371">
    <property type="entry name" value="TFIIA"/>
    <property type="match status" value="1"/>
</dbReference>
<name>A0A0W0G0C0_MONRR</name>